<comment type="similarity">
    <text evidence="2 6">Belongs to the drug/metabolite transporter (DMT) superfamily. Plant drug/metabolite exporter (P-DME) (TC 2.A.7.4) family.</text>
</comment>
<dbReference type="InterPro" id="IPR000620">
    <property type="entry name" value="EamA_dom"/>
</dbReference>
<feature type="transmembrane region" description="Helical" evidence="6">
    <location>
        <begin position="244"/>
        <end position="265"/>
    </location>
</feature>
<evidence type="ECO:0000256" key="4">
    <source>
        <dbReference type="ARBA" id="ARBA00022989"/>
    </source>
</evidence>
<feature type="transmembrane region" description="Helical" evidence="6">
    <location>
        <begin position="208"/>
        <end position="229"/>
    </location>
</feature>
<evidence type="ECO:0000256" key="5">
    <source>
        <dbReference type="ARBA" id="ARBA00023136"/>
    </source>
</evidence>
<dbReference type="InterPro" id="IPR030184">
    <property type="entry name" value="WAT1-related"/>
</dbReference>
<evidence type="ECO:0000313" key="8">
    <source>
        <dbReference type="EMBL" id="PHT33441.1"/>
    </source>
</evidence>
<protein>
    <recommendedName>
        <fullName evidence="6">WAT1-related protein</fullName>
    </recommendedName>
</protein>
<feature type="transmembrane region" description="Helical" evidence="6">
    <location>
        <begin position="176"/>
        <end position="196"/>
    </location>
</feature>
<keyword evidence="5 6" id="KW-0472">Membrane</keyword>
<feature type="domain" description="EamA" evidence="7">
    <location>
        <begin position="178"/>
        <end position="316"/>
    </location>
</feature>
<feature type="transmembrane region" description="Helical" evidence="6">
    <location>
        <begin position="97"/>
        <end position="121"/>
    </location>
</feature>
<evidence type="ECO:0000259" key="7">
    <source>
        <dbReference type="Pfam" id="PF00892"/>
    </source>
</evidence>
<accession>A0A2G2VKB8</accession>
<evidence type="ECO:0000313" key="9">
    <source>
        <dbReference type="Proteomes" id="UP000224567"/>
    </source>
</evidence>
<dbReference type="PANTHER" id="PTHR31218">
    <property type="entry name" value="WAT1-RELATED PROTEIN"/>
    <property type="match status" value="1"/>
</dbReference>
<evidence type="ECO:0000256" key="6">
    <source>
        <dbReference type="RuleBase" id="RU363077"/>
    </source>
</evidence>
<feature type="transmembrane region" description="Helical" evidence="6">
    <location>
        <begin position="44"/>
        <end position="60"/>
    </location>
</feature>
<feature type="transmembrane region" description="Helical" evidence="6">
    <location>
        <begin position="12"/>
        <end position="32"/>
    </location>
</feature>
<dbReference type="GO" id="GO:0022857">
    <property type="term" value="F:transmembrane transporter activity"/>
    <property type="evidence" value="ECO:0007669"/>
    <property type="project" value="InterPro"/>
</dbReference>
<feature type="transmembrane region" description="Helical" evidence="6">
    <location>
        <begin position="299"/>
        <end position="318"/>
    </location>
</feature>
<reference evidence="9" key="2">
    <citation type="journal article" date="2017" name="J. Anim. Genet.">
        <title>Multiple reference genome sequences of hot pepper reveal the massive evolution of plant disease resistance genes by retroduplication.</title>
        <authorList>
            <person name="Kim S."/>
            <person name="Park J."/>
            <person name="Yeom S.-I."/>
            <person name="Kim Y.-M."/>
            <person name="Seo E."/>
            <person name="Kim K.-T."/>
            <person name="Kim M.-S."/>
            <person name="Lee J.M."/>
            <person name="Cheong K."/>
            <person name="Shin H.-S."/>
            <person name="Kim S.-B."/>
            <person name="Han K."/>
            <person name="Lee J."/>
            <person name="Park M."/>
            <person name="Lee H.-A."/>
            <person name="Lee H.-Y."/>
            <person name="Lee Y."/>
            <person name="Oh S."/>
            <person name="Lee J.H."/>
            <person name="Choi E."/>
            <person name="Choi E."/>
            <person name="Lee S.E."/>
            <person name="Jeon J."/>
            <person name="Kim H."/>
            <person name="Choi G."/>
            <person name="Song H."/>
            <person name="Lee J."/>
            <person name="Lee S.-C."/>
            <person name="Kwon J.-K."/>
            <person name="Lee H.-Y."/>
            <person name="Koo N."/>
            <person name="Hong Y."/>
            <person name="Kim R.W."/>
            <person name="Kang W.-H."/>
            <person name="Huh J.H."/>
            <person name="Kang B.-C."/>
            <person name="Yang T.-J."/>
            <person name="Lee Y.-H."/>
            <person name="Bennetzen J.L."/>
            <person name="Choi D."/>
        </authorList>
    </citation>
    <scope>NUCLEOTIDE SEQUENCE [LARGE SCALE GENOMIC DNA]</scope>
    <source>
        <strain evidence="9">cv. PBC81</strain>
    </source>
</reference>
<dbReference type="GO" id="GO:0016020">
    <property type="term" value="C:membrane"/>
    <property type="evidence" value="ECO:0007669"/>
    <property type="project" value="UniProtKB-SubCell"/>
</dbReference>
<keyword evidence="4 6" id="KW-1133">Transmembrane helix</keyword>
<dbReference type="Pfam" id="PF00892">
    <property type="entry name" value="EamA"/>
    <property type="match status" value="2"/>
</dbReference>
<keyword evidence="9" id="KW-1185">Reference proteome</keyword>
<name>A0A2G2VKB8_CAPBA</name>
<feature type="transmembrane region" description="Helical" evidence="6">
    <location>
        <begin position="272"/>
        <end position="293"/>
    </location>
</feature>
<evidence type="ECO:0000256" key="1">
    <source>
        <dbReference type="ARBA" id="ARBA00004141"/>
    </source>
</evidence>
<comment type="subcellular location">
    <subcellularLocation>
        <location evidence="1 6">Membrane</location>
        <topology evidence="1 6">Multi-pass membrane protein</topology>
    </subcellularLocation>
</comment>
<organism evidence="8 9">
    <name type="scientific">Capsicum baccatum</name>
    <name type="common">Peruvian pepper</name>
    <dbReference type="NCBI Taxonomy" id="33114"/>
    <lineage>
        <taxon>Eukaryota</taxon>
        <taxon>Viridiplantae</taxon>
        <taxon>Streptophyta</taxon>
        <taxon>Embryophyta</taxon>
        <taxon>Tracheophyta</taxon>
        <taxon>Spermatophyta</taxon>
        <taxon>Magnoliopsida</taxon>
        <taxon>eudicotyledons</taxon>
        <taxon>Gunneridae</taxon>
        <taxon>Pentapetalae</taxon>
        <taxon>asterids</taxon>
        <taxon>lamiids</taxon>
        <taxon>Solanales</taxon>
        <taxon>Solanaceae</taxon>
        <taxon>Solanoideae</taxon>
        <taxon>Capsiceae</taxon>
        <taxon>Capsicum</taxon>
    </lineage>
</organism>
<comment type="caution">
    <text evidence="8">The sequence shown here is derived from an EMBL/GenBank/DDBJ whole genome shotgun (WGS) entry which is preliminary data.</text>
</comment>
<feature type="transmembrane region" description="Helical" evidence="6">
    <location>
        <begin position="133"/>
        <end position="156"/>
    </location>
</feature>
<proteinExistence type="inferred from homology"/>
<dbReference type="Proteomes" id="UP000224567">
    <property type="component" value="Unassembled WGS sequence"/>
</dbReference>
<feature type="transmembrane region" description="Helical" evidence="6">
    <location>
        <begin position="72"/>
        <end position="91"/>
    </location>
</feature>
<gene>
    <name evidence="8" type="ORF">CQW23_25241</name>
</gene>
<dbReference type="InterPro" id="IPR037185">
    <property type="entry name" value="EmrE-like"/>
</dbReference>
<keyword evidence="3 6" id="KW-0812">Transmembrane</keyword>
<dbReference type="OrthoDB" id="1728340at2759"/>
<evidence type="ECO:0000256" key="2">
    <source>
        <dbReference type="ARBA" id="ARBA00007635"/>
    </source>
</evidence>
<dbReference type="AlphaFoldDB" id="A0A2G2VKB8"/>
<feature type="domain" description="EamA" evidence="7">
    <location>
        <begin position="10"/>
        <end position="150"/>
    </location>
</feature>
<reference evidence="8 9" key="1">
    <citation type="journal article" date="2017" name="Genome Biol.">
        <title>New reference genome sequences of hot pepper reveal the massive evolution of plant disease-resistance genes by retroduplication.</title>
        <authorList>
            <person name="Kim S."/>
            <person name="Park J."/>
            <person name="Yeom S.I."/>
            <person name="Kim Y.M."/>
            <person name="Seo E."/>
            <person name="Kim K.T."/>
            <person name="Kim M.S."/>
            <person name="Lee J.M."/>
            <person name="Cheong K."/>
            <person name="Shin H.S."/>
            <person name="Kim S.B."/>
            <person name="Han K."/>
            <person name="Lee J."/>
            <person name="Park M."/>
            <person name="Lee H.A."/>
            <person name="Lee H.Y."/>
            <person name="Lee Y."/>
            <person name="Oh S."/>
            <person name="Lee J.H."/>
            <person name="Choi E."/>
            <person name="Choi E."/>
            <person name="Lee S.E."/>
            <person name="Jeon J."/>
            <person name="Kim H."/>
            <person name="Choi G."/>
            <person name="Song H."/>
            <person name="Lee J."/>
            <person name="Lee S.C."/>
            <person name="Kwon J.K."/>
            <person name="Lee H.Y."/>
            <person name="Koo N."/>
            <person name="Hong Y."/>
            <person name="Kim R.W."/>
            <person name="Kang W.H."/>
            <person name="Huh J.H."/>
            <person name="Kang B.C."/>
            <person name="Yang T.J."/>
            <person name="Lee Y.H."/>
            <person name="Bennetzen J.L."/>
            <person name="Choi D."/>
        </authorList>
    </citation>
    <scope>NUCLEOTIDE SEQUENCE [LARGE SCALE GENOMIC DNA]</scope>
    <source>
        <strain evidence="9">cv. PBC81</strain>
    </source>
</reference>
<dbReference type="EMBL" id="MLFT02000011">
    <property type="protein sequence ID" value="PHT33441.1"/>
    <property type="molecule type" value="Genomic_DNA"/>
</dbReference>
<dbReference type="SUPFAM" id="SSF103481">
    <property type="entry name" value="Multidrug resistance efflux transporter EmrE"/>
    <property type="match status" value="2"/>
</dbReference>
<sequence length="349" mass="38641">MSTCFKQWKPIFAMIIVELGFAVVNTLFKKILNGGMDQLVASTYRLAASAIFLAPLAWFFERNVASKLTARIIFSLFISALLGGTLTQYFFLLGLEYTSTTFSCAFLNMAPIITFILALLIRQEIVNINCKSGRAKILGTLVCLGGALILALYKGMPLINPSKSSTNEINHNKRSWLLGPIFLFAGSFVWSAWFLLQARISKDYPYQYSSTTIMSFFGAIQSAILSLIFSKNISKWIIKGGLDIFSVIFGGMVGSGFCYVVMSWCVKQKGAVFTSAFTPFNQIFAAVFDIFILHAQIRLGSILGSILVIIGMYILLWGKNKEEEIYKNSPAIEKSGQIEVNGGVERTNP</sequence>
<evidence type="ECO:0000256" key="3">
    <source>
        <dbReference type="ARBA" id="ARBA00022692"/>
    </source>
</evidence>